<dbReference type="AlphaFoldDB" id="A0AAW1J9A1"/>
<gene>
    <name evidence="2" type="ORF">RND81_08G183400</name>
</gene>
<feature type="domain" description="Replication factor A C-terminal" evidence="1">
    <location>
        <begin position="49"/>
        <end position="172"/>
    </location>
</feature>
<dbReference type="Gene3D" id="2.40.50.140">
    <property type="entry name" value="Nucleic acid-binding proteins"/>
    <property type="match status" value="1"/>
</dbReference>
<dbReference type="InterPro" id="IPR012340">
    <property type="entry name" value="NA-bd_OB-fold"/>
</dbReference>
<evidence type="ECO:0000313" key="3">
    <source>
        <dbReference type="Proteomes" id="UP001443914"/>
    </source>
</evidence>
<dbReference type="Proteomes" id="UP001443914">
    <property type="component" value="Unassembled WGS sequence"/>
</dbReference>
<accession>A0AAW1J9A1</accession>
<reference evidence="2" key="1">
    <citation type="submission" date="2024-03" db="EMBL/GenBank/DDBJ databases">
        <title>WGS assembly of Saponaria officinalis var. Norfolk2.</title>
        <authorList>
            <person name="Jenkins J."/>
            <person name="Shu S."/>
            <person name="Grimwood J."/>
            <person name="Barry K."/>
            <person name="Goodstein D."/>
            <person name="Schmutz J."/>
            <person name="Leebens-Mack J."/>
            <person name="Osbourn A."/>
        </authorList>
    </citation>
    <scope>NUCLEOTIDE SEQUENCE [LARGE SCALE GENOMIC DNA]</scope>
    <source>
        <strain evidence="2">JIC</strain>
    </source>
</reference>
<dbReference type="PANTHER" id="PTHR47165:SF4">
    <property type="entry name" value="OS03G0429900 PROTEIN"/>
    <property type="match status" value="1"/>
</dbReference>
<organism evidence="2 3">
    <name type="scientific">Saponaria officinalis</name>
    <name type="common">Common soapwort</name>
    <name type="synonym">Lychnis saponaria</name>
    <dbReference type="NCBI Taxonomy" id="3572"/>
    <lineage>
        <taxon>Eukaryota</taxon>
        <taxon>Viridiplantae</taxon>
        <taxon>Streptophyta</taxon>
        <taxon>Embryophyta</taxon>
        <taxon>Tracheophyta</taxon>
        <taxon>Spermatophyta</taxon>
        <taxon>Magnoliopsida</taxon>
        <taxon>eudicotyledons</taxon>
        <taxon>Gunneridae</taxon>
        <taxon>Pentapetalae</taxon>
        <taxon>Caryophyllales</taxon>
        <taxon>Caryophyllaceae</taxon>
        <taxon>Caryophylleae</taxon>
        <taxon>Saponaria</taxon>
    </lineage>
</organism>
<proteinExistence type="predicted"/>
<dbReference type="EMBL" id="JBDFQZ010000008">
    <property type="protein sequence ID" value="KAK9699585.1"/>
    <property type="molecule type" value="Genomic_DNA"/>
</dbReference>
<dbReference type="PANTHER" id="PTHR47165">
    <property type="entry name" value="OS03G0429900 PROTEIN"/>
    <property type="match status" value="1"/>
</dbReference>
<protein>
    <recommendedName>
        <fullName evidence="1">Replication factor A C-terminal domain-containing protein</fullName>
    </recommendedName>
</protein>
<dbReference type="InterPro" id="IPR013955">
    <property type="entry name" value="Rep_factor-A_C"/>
</dbReference>
<evidence type="ECO:0000313" key="2">
    <source>
        <dbReference type="EMBL" id="KAK9699585.1"/>
    </source>
</evidence>
<sequence>MNTLKTYRDDKPREVKFIAKEETKEPEQPQHKTITELIQMDMPNEAQQFICKGIITEVRTDVDWRYLSCITCKNGLDEERRCAKCNNSEYPMQRYRIMAIIFNGIESVNIVLFNKEAEKVIGKPIEKLIDISEKEKGKEQVYELLRQCEGKQYTFKVKVAESKYNNNRELKVHKTIAIED</sequence>
<comment type="caution">
    <text evidence="2">The sequence shown here is derived from an EMBL/GenBank/DDBJ whole genome shotgun (WGS) entry which is preliminary data.</text>
</comment>
<name>A0AAW1J9A1_SAPOF</name>
<dbReference type="SUPFAM" id="SSF50249">
    <property type="entry name" value="Nucleic acid-binding proteins"/>
    <property type="match status" value="1"/>
</dbReference>
<keyword evidence="3" id="KW-1185">Reference proteome</keyword>
<dbReference type="Pfam" id="PF08646">
    <property type="entry name" value="Rep_fac-A_C"/>
    <property type="match status" value="1"/>
</dbReference>
<evidence type="ECO:0000259" key="1">
    <source>
        <dbReference type="Pfam" id="PF08646"/>
    </source>
</evidence>